<organism evidence="5 6">
    <name type="scientific">Oryzias latipes</name>
    <name type="common">Japanese rice fish</name>
    <name type="synonym">Japanese killifish</name>
    <dbReference type="NCBI Taxonomy" id="8090"/>
    <lineage>
        <taxon>Eukaryota</taxon>
        <taxon>Metazoa</taxon>
        <taxon>Chordata</taxon>
        <taxon>Craniata</taxon>
        <taxon>Vertebrata</taxon>
        <taxon>Euteleostomi</taxon>
        <taxon>Actinopterygii</taxon>
        <taxon>Neopterygii</taxon>
        <taxon>Teleostei</taxon>
        <taxon>Neoteleostei</taxon>
        <taxon>Acanthomorphata</taxon>
        <taxon>Ovalentaria</taxon>
        <taxon>Atherinomorphae</taxon>
        <taxon>Beloniformes</taxon>
        <taxon>Adrianichthyidae</taxon>
        <taxon>Oryziinae</taxon>
        <taxon>Oryzias</taxon>
    </lineage>
</organism>
<evidence type="ECO:0000256" key="4">
    <source>
        <dbReference type="ARBA" id="ARBA00093223"/>
    </source>
</evidence>
<accession>A0A3P9MAV6</accession>
<dbReference type="GO" id="GO:0016787">
    <property type="term" value="F:hydrolase activity"/>
    <property type="evidence" value="ECO:0007669"/>
    <property type="project" value="UniProtKB-KW"/>
</dbReference>
<proteinExistence type="inferred from homology"/>
<name>A0A3P9MAV6_ORYLA</name>
<reference evidence="5 6" key="2">
    <citation type="submission" date="2017-04" db="EMBL/GenBank/DDBJ databases">
        <title>CpG methylation of centromeres and impact of large insertions on vertebrate speciation.</title>
        <authorList>
            <person name="Ichikawa K."/>
            <person name="Yoshimura J."/>
            <person name="Morishita S."/>
        </authorList>
    </citation>
    <scope>NUCLEOTIDE SEQUENCE</scope>
    <source>
        <strain evidence="5 6">HNI</strain>
    </source>
</reference>
<dbReference type="InterPro" id="IPR029058">
    <property type="entry name" value="AB_hydrolase_fold"/>
</dbReference>
<evidence type="ECO:0000256" key="3">
    <source>
        <dbReference type="ARBA" id="ARBA00038848"/>
    </source>
</evidence>
<evidence type="ECO:0000256" key="2">
    <source>
        <dbReference type="ARBA" id="ARBA00022801"/>
    </source>
</evidence>
<protein>
    <recommendedName>
        <fullName evidence="3">palmitoyl-CoA hydrolase</fullName>
        <ecNumber evidence="3">3.1.2.2</ecNumber>
    </recommendedName>
</protein>
<dbReference type="Proteomes" id="UP000265180">
    <property type="component" value="Chromosome 16"/>
</dbReference>
<comment type="similarity">
    <text evidence="1">Belongs to the palmitoyl-protein thioesterase family.</text>
</comment>
<dbReference type="Ensembl" id="ENSORLT00020020673.1">
    <property type="protein sequence ID" value="ENSORLP00020029984.1"/>
    <property type="gene ID" value="ENSORLG00020014218.1"/>
</dbReference>
<dbReference type="PANTHER" id="PTHR11247:SF71">
    <property type="entry name" value="ZGC:66024"/>
    <property type="match status" value="1"/>
</dbReference>
<dbReference type="Pfam" id="PF02089">
    <property type="entry name" value="Palm_thioest"/>
    <property type="match status" value="1"/>
</dbReference>
<dbReference type="PANTHER" id="PTHR11247">
    <property type="entry name" value="PALMITOYL-PROTEIN THIOESTERASE/DOLICHYLDIPHOSPHATASE 1"/>
    <property type="match status" value="1"/>
</dbReference>
<evidence type="ECO:0000256" key="1">
    <source>
        <dbReference type="ARBA" id="ARBA00010758"/>
    </source>
</evidence>
<dbReference type="EC" id="3.1.2.2" evidence="3"/>
<dbReference type="SUPFAM" id="SSF53474">
    <property type="entry name" value="alpha/beta-Hydrolases"/>
    <property type="match status" value="1"/>
</dbReference>
<reference key="1">
    <citation type="journal article" date="2007" name="Nature">
        <title>The medaka draft genome and insights into vertebrate genome evolution.</title>
        <authorList>
            <person name="Kasahara M."/>
            <person name="Naruse K."/>
            <person name="Sasaki S."/>
            <person name="Nakatani Y."/>
            <person name="Qu W."/>
            <person name="Ahsan B."/>
            <person name="Yamada T."/>
            <person name="Nagayasu Y."/>
            <person name="Doi K."/>
            <person name="Kasai Y."/>
            <person name="Jindo T."/>
            <person name="Kobayashi D."/>
            <person name="Shimada A."/>
            <person name="Toyoda A."/>
            <person name="Kuroki Y."/>
            <person name="Fujiyama A."/>
            <person name="Sasaki T."/>
            <person name="Shimizu A."/>
            <person name="Asakawa S."/>
            <person name="Shimizu N."/>
            <person name="Hashimoto S."/>
            <person name="Yang J."/>
            <person name="Lee Y."/>
            <person name="Matsushima K."/>
            <person name="Sugano S."/>
            <person name="Sakaizumi M."/>
            <person name="Narita T."/>
            <person name="Ohishi K."/>
            <person name="Haga S."/>
            <person name="Ohta F."/>
            <person name="Nomoto H."/>
            <person name="Nogata K."/>
            <person name="Morishita T."/>
            <person name="Endo T."/>
            <person name="Shin-I T."/>
            <person name="Takeda H."/>
            <person name="Morishita S."/>
            <person name="Kohara Y."/>
        </authorList>
    </citation>
    <scope>NUCLEOTIDE SEQUENCE [LARGE SCALE GENOMIC DNA]</scope>
    <source>
        <strain>Hd-rR</strain>
    </source>
</reference>
<dbReference type="Gene3D" id="3.40.50.1820">
    <property type="entry name" value="alpha/beta hydrolase"/>
    <property type="match status" value="1"/>
</dbReference>
<reference evidence="5" key="3">
    <citation type="submission" date="2025-08" db="UniProtKB">
        <authorList>
            <consortium name="Ensembl"/>
        </authorList>
    </citation>
    <scope>IDENTIFICATION</scope>
    <source>
        <strain evidence="5">HNI</strain>
    </source>
</reference>
<evidence type="ECO:0000313" key="6">
    <source>
        <dbReference type="Proteomes" id="UP000265180"/>
    </source>
</evidence>
<reference evidence="5" key="4">
    <citation type="submission" date="2025-09" db="UniProtKB">
        <authorList>
            <consortium name="Ensembl"/>
        </authorList>
    </citation>
    <scope>IDENTIFICATION</scope>
    <source>
        <strain evidence="5">HNI</strain>
    </source>
</reference>
<dbReference type="AlphaFoldDB" id="A0A3P9MAV6"/>
<comment type="catalytic activity">
    <reaction evidence="4">
        <text>S-hexadecanoyl-N-acetylcysteamine + H2O = N-acetylcysteamine + hexadecanoate + H(+)</text>
        <dbReference type="Rhea" id="RHEA:84099"/>
        <dbReference type="ChEBI" id="CHEBI:7896"/>
        <dbReference type="ChEBI" id="CHEBI:15377"/>
        <dbReference type="ChEBI" id="CHEBI:15378"/>
        <dbReference type="ChEBI" id="CHEBI:74410"/>
        <dbReference type="ChEBI" id="CHEBI:233601"/>
    </reaction>
</comment>
<keyword evidence="2" id="KW-0378">Hydrolase</keyword>
<sequence>AHPGTEVTVIDLFNDGNSTEPMWKQVEGFGKVIQKNHGEVSRGSPSSVLLSRSNLQRSSFHSPKPQRAQLHCAVFTAGWAVWTGCLAQIFSPFCKRISVPFMLQKIFTGESFNLQLLDPHHRKQYLEYSNFLPLLNGEWRKNFLRIKKLVLIGGPDDNVITPWQSFFGFYNHNEVVVEMKEQTFYKDDTFGLKTLDTRGDISVCSQPGVKHVEWHSNEKVFDKCIK</sequence>
<evidence type="ECO:0000313" key="5">
    <source>
        <dbReference type="Ensembl" id="ENSORLP00020029984.1"/>
    </source>
</evidence>